<dbReference type="AlphaFoldDB" id="A0A5N6NKB1"/>
<dbReference type="PROSITE" id="PS50994">
    <property type="entry name" value="INTEGRASE"/>
    <property type="match status" value="1"/>
</dbReference>
<evidence type="ECO:0000259" key="2">
    <source>
        <dbReference type="PROSITE" id="PS50994"/>
    </source>
</evidence>
<dbReference type="OrthoDB" id="1434562at2759"/>
<dbReference type="Pfam" id="PF12776">
    <property type="entry name" value="Myb_DNA-bind_3"/>
    <property type="match status" value="1"/>
</dbReference>
<dbReference type="InterPro" id="IPR036397">
    <property type="entry name" value="RNaseH_sf"/>
</dbReference>
<comment type="caution">
    <text evidence="3">The sequence shown here is derived from an EMBL/GenBank/DDBJ whole genome shotgun (WGS) entry which is preliminary data.</text>
</comment>
<dbReference type="InterPro" id="IPR024752">
    <property type="entry name" value="Myb/SANT-like_dom"/>
</dbReference>
<reference evidence="3 4" key="1">
    <citation type="submission" date="2019-05" db="EMBL/GenBank/DDBJ databases">
        <title>Mikania micrantha, genome provides insights into the molecular mechanism of rapid growth.</title>
        <authorList>
            <person name="Liu B."/>
        </authorList>
    </citation>
    <scope>NUCLEOTIDE SEQUENCE [LARGE SCALE GENOMIC DNA]</scope>
    <source>
        <strain evidence="3">NLD-2019</strain>
        <tissue evidence="3">Leaf</tissue>
    </source>
</reference>
<evidence type="ECO:0000313" key="3">
    <source>
        <dbReference type="EMBL" id="KAD4981746.1"/>
    </source>
</evidence>
<evidence type="ECO:0000313" key="4">
    <source>
        <dbReference type="Proteomes" id="UP000326396"/>
    </source>
</evidence>
<dbReference type="PANTHER" id="PTHR46929:SF4">
    <property type="entry name" value="MYB_SANT-LIKE DOMAIN-CONTAINING PROTEIN"/>
    <property type="match status" value="1"/>
</dbReference>
<dbReference type="InterPro" id="IPR001584">
    <property type="entry name" value="Integrase_cat-core"/>
</dbReference>
<dbReference type="Proteomes" id="UP000326396">
    <property type="component" value="Linkage Group LG18"/>
</dbReference>
<dbReference type="Pfam" id="PF00665">
    <property type="entry name" value="rve"/>
    <property type="match status" value="1"/>
</dbReference>
<organism evidence="3 4">
    <name type="scientific">Mikania micrantha</name>
    <name type="common">bitter vine</name>
    <dbReference type="NCBI Taxonomy" id="192012"/>
    <lineage>
        <taxon>Eukaryota</taxon>
        <taxon>Viridiplantae</taxon>
        <taxon>Streptophyta</taxon>
        <taxon>Embryophyta</taxon>
        <taxon>Tracheophyta</taxon>
        <taxon>Spermatophyta</taxon>
        <taxon>Magnoliopsida</taxon>
        <taxon>eudicotyledons</taxon>
        <taxon>Gunneridae</taxon>
        <taxon>Pentapetalae</taxon>
        <taxon>asterids</taxon>
        <taxon>campanulids</taxon>
        <taxon>Asterales</taxon>
        <taxon>Asteraceae</taxon>
        <taxon>Asteroideae</taxon>
        <taxon>Heliantheae alliance</taxon>
        <taxon>Eupatorieae</taxon>
        <taxon>Mikania</taxon>
    </lineage>
</organism>
<dbReference type="InterPro" id="IPR012337">
    <property type="entry name" value="RNaseH-like_sf"/>
</dbReference>
<dbReference type="EMBL" id="SZYD01000010">
    <property type="protein sequence ID" value="KAD4981746.1"/>
    <property type="molecule type" value="Genomic_DNA"/>
</dbReference>
<name>A0A5N6NKB1_9ASTR</name>
<accession>A0A5N6NKB1</accession>
<dbReference type="GO" id="GO:0015074">
    <property type="term" value="P:DNA integration"/>
    <property type="evidence" value="ECO:0007669"/>
    <property type="project" value="InterPro"/>
</dbReference>
<dbReference type="Gene3D" id="3.30.420.10">
    <property type="entry name" value="Ribonuclease H-like superfamily/Ribonuclease H"/>
    <property type="match status" value="1"/>
</dbReference>
<gene>
    <name evidence="3" type="ORF">E3N88_18417</name>
</gene>
<dbReference type="PANTHER" id="PTHR46929">
    <property type="entry name" value="EXPRESSED PROTEIN"/>
    <property type="match status" value="1"/>
</dbReference>
<evidence type="ECO:0000256" key="1">
    <source>
        <dbReference type="SAM" id="MobiDB-lite"/>
    </source>
</evidence>
<feature type="domain" description="Integrase catalytic" evidence="2">
    <location>
        <begin position="348"/>
        <end position="447"/>
    </location>
</feature>
<dbReference type="SUPFAM" id="SSF53098">
    <property type="entry name" value="Ribonuclease H-like"/>
    <property type="match status" value="1"/>
</dbReference>
<feature type="region of interest" description="Disordered" evidence="1">
    <location>
        <begin position="167"/>
        <end position="198"/>
    </location>
</feature>
<keyword evidence="4" id="KW-1185">Reference proteome</keyword>
<sequence>MMDDILVQAMIMEQDKGNRINGTFTSQAYNNIIEDLNTKLQMNITKNHLKNRLKTLKEHFSQWYDMFRGTSLSGFSWNSNTQLIEAEDEVWEKLIDSKPEAVMLKTKKVSNYYEMLELFSKDRESGAHAETAKERNDRYEKSGNIKVETITEVDELLEANEVTLENQHSNYDDVQVLDSMTSPPEQSSSAKKYKSKKRKVEQADEVMELKLMDSINNVANAIQEGNKILERVYHQEYTGEEIYKQLEPMCLEPNEIPDAMMFLAENEAKARLLFSCPFEIRMDMLKKMMGRSILGSYLSQTTGSIVSKKSTNYSHNLVNKRDTHPTRALKEHVEASIDYSSTDQWVQRTSFPNQAKYISDEHLDLVYGDLCCPISPPTHSGKKHMFLLVDDCTRYMLVYFLTSKDEAFKSFKEFKLKVENEVRIKLKMLRTDRGGEFTSNEFTQFCR</sequence>
<proteinExistence type="predicted"/>
<dbReference type="GO" id="GO:0003676">
    <property type="term" value="F:nucleic acid binding"/>
    <property type="evidence" value="ECO:0007669"/>
    <property type="project" value="InterPro"/>
</dbReference>
<protein>
    <recommendedName>
        <fullName evidence="2">Integrase catalytic domain-containing protein</fullName>
    </recommendedName>
</protein>